<dbReference type="GO" id="GO:0005737">
    <property type="term" value="C:cytoplasm"/>
    <property type="evidence" value="ECO:0007669"/>
    <property type="project" value="UniProtKB-SubCell"/>
</dbReference>
<dbReference type="SUPFAM" id="SSF158221">
    <property type="entry name" value="YnzC-like"/>
    <property type="match status" value="1"/>
</dbReference>
<keyword evidence="1 2" id="KW-0963">Cytoplasm</keyword>
<evidence type="ECO:0000313" key="4">
    <source>
        <dbReference type="Proteomes" id="UP001249945"/>
    </source>
</evidence>
<dbReference type="PANTHER" id="PTHR37300:SF1">
    <property type="entry name" value="UPF0291 PROTEIN YNZC"/>
    <property type="match status" value="1"/>
</dbReference>
<organism evidence="3 4">
    <name type="scientific">Carnobacterium divergens</name>
    <name type="common">Lactobacillus divergens</name>
    <dbReference type="NCBI Taxonomy" id="2748"/>
    <lineage>
        <taxon>Bacteria</taxon>
        <taxon>Bacillati</taxon>
        <taxon>Bacillota</taxon>
        <taxon>Bacilli</taxon>
        <taxon>Lactobacillales</taxon>
        <taxon>Carnobacteriaceae</taxon>
        <taxon>Carnobacterium</taxon>
    </lineage>
</organism>
<evidence type="ECO:0000256" key="2">
    <source>
        <dbReference type="HAMAP-Rule" id="MF_01103"/>
    </source>
</evidence>
<dbReference type="PANTHER" id="PTHR37300">
    <property type="entry name" value="UPF0291 PROTEIN CBO2609/CLC_2481"/>
    <property type="match status" value="1"/>
</dbReference>
<accession>A0AAW8R5X9</accession>
<name>A0AAW8R5X9_CARDV</name>
<comment type="caution">
    <text evidence="3">The sequence shown here is derived from an EMBL/GenBank/DDBJ whole genome shotgun (WGS) entry which is preliminary data.</text>
</comment>
<evidence type="ECO:0000256" key="1">
    <source>
        <dbReference type="ARBA" id="ARBA00022490"/>
    </source>
</evidence>
<dbReference type="Proteomes" id="UP001249945">
    <property type="component" value="Unassembled WGS sequence"/>
</dbReference>
<dbReference type="Gene3D" id="1.10.287.540">
    <property type="entry name" value="Helix hairpin bin"/>
    <property type="match status" value="1"/>
</dbReference>
<protein>
    <recommendedName>
        <fullName evidence="2">UPF0291 protein MX635_01415</fullName>
    </recommendedName>
</protein>
<evidence type="ECO:0000313" key="3">
    <source>
        <dbReference type="EMBL" id="MDT1973050.1"/>
    </source>
</evidence>
<dbReference type="Pfam" id="PF05979">
    <property type="entry name" value="DUF896"/>
    <property type="match status" value="1"/>
</dbReference>
<dbReference type="HAMAP" id="MF_01103">
    <property type="entry name" value="UPF0291"/>
    <property type="match status" value="1"/>
</dbReference>
<dbReference type="AlphaFoldDB" id="A0AAW8R5X9"/>
<gene>
    <name evidence="3" type="ORF">MX635_01415</name>
</gene>
<comment type="similarity">
    <text evidence="2">Belongs to the UPF0291 family.</text>
</comment>
<dbReference type="EMBL" id="JALRMR010000001">
    <property type="protein sequence ID" value="MDT1973050.1"/>
    <property type="molecule type" value="Genomic_DNA"/>
</dbReference>
<dbReference type="RefSeq" id="WP_311779824.1">
    <property type="nucleotide sequence ID" value="NZ_JALRMR010000001.1"/>
</dbReference>
<sequence>MEQLLMQINQLANKSKKEGLSSAEKERQVELRQMYLSLFRGSLDDILLNTTVYDSTGADVTPVALKSKQTKPTIQVIKMERWEDEIK</sequence>
<dbReference type="InterPro" id="IPR009242">
    <property type="entry name" value="DUF896"/>
</dbReference>
<proteinExistence type="inferred from homology"/>
<reference evidence="3" key="1">
    <citation type="submission" date="2022-04" db="EMBL/GenBank/DDBJ databases">
        <title>Draft genome sequences of lactic acid bacteria (LAB) strains involved in meat spoilage.</title>
        <authorList>
            <person name="Palevich N."/>
        </authorList>
    </citation>
    <scope>NUCLEOTIDE SEQUENCE</scope>
    <source>
        <strain evidence="3">9-14</strain>
    </source>
</reference>
<comment type="subcellular location">
    <subcellularLocation>
        <location evidence="2">Cytoplasm</location>
    </subcellularLocation>
</comment>